<dbReference type="EMBL" id="BKAM01000001">
    <property type="protein sequence ID" value="GEP71173.1"/>
    <property type="molecule type" value="Genomic_DNA"/>
</dbReference>
<gene>
    <name evidence="4" type="ORF">LRA02_00410</name>
</gene>
<dbReference type="AlphaFoldDB" id="A0A512PJ10"/>
<evidence type="ECO:0000313" key="4">
    <source>
        <dbReference type="EMBL" id="GEP71173.1"/>
    </source>
</evidence>
<dbReference type="InterPro" id="IPR029063">
    <property type="entry name" value="SAM-dependent_MTases_sf"/>
</dbReference>
<keyword evidence="1 4" id="KW-0489">Methyltransferase</keyword>
<dbReference type="CDD" id="cd02440">
    <property type="entry name" value="AdoMet_MTases"/>
    <property type="match status" value="1"/>
</dbReference>
<reference evidence="4 5" key="1">
    <citation type="submission" date="2019-07" db="EMBL/GenBank/DDBJ databases">
        <title>Whole genome shotgun sequence of Lactobacillus rapi NBRC 109618.</title>
        <authorList>
            <person name="Hosoyama A."/>
            <person name="Uohara A."/>
            <person name="Ohji S."/>
            <person name="Ichikawa N."/>
        </authorList>
    </citation>
    <scope>NUCLEOTIDE SEQUENCE [LARGE SCALE GENOMIC DNA]</scope>
    <source>
        <strain evidence="4 5">NBRC 109618</strain>
    </source>
</reference>
<dbReference type="Proteomes" id="UP000321569">
    <property type="component" value="Unassembled WGS sequence"/>
</dbReference>
<feature type="domain" description="Methyltransferase" evidence="3">
    <location>
        <begin position="42"/>
        <end position="137"/>
    </location>
</feature>
<dbReference type="STRING" id="1423795.FD12_GL000249"/>
<dbReference type="PANTHER" id="PTHR43861">
    <property type="entry name" value="TRANS-ACONITATE 2-METHYLTRANSFERASE-RELATED"/>
    <property type="match status" value="1"/>
</dbReference>
<sequence length="251" mass="29076">MIYTEFAQFYDDLFDESLYDRWLAYTTDRISNSKKPNNKTKILDLACGTGRLAVKLAESGYQVDGADLSPDMLTLADQRAQQTNSNVMFIQADMRDLSDLDNYDVITCFDDSLNYLINQEDFQKTLNSVSQHLNPGGKFLFDVITPYQVTDIYPGYMYNYRTEDSAFMWTSYEGDFAPAAVEHDLSFFSYNAEKDAYDAYSELHQERAYDHDELMKMLRVGGFRDLKFTTDFGDKPFAKQVKRWFIESTKG</sequence>
<evidence type="ECO:0000256" key="1">
    <source>
        <dbReference type="ARBA" id="ARBA00022603"/>
    </source>
</evidence>
<keyword evidence="2 4" id="KW-0808">Transferase</keyword>
<proteinExistence type="predicted"/>
<evidence type="ECO:0000256" key="2">
    <source>
        <dbReference type="ARBA" id="ARBA00022679"/>
    </source>
</evidence>
<dbReference type="RefSeq" id="WP_056982638.1">
    <property type="nucleotide sequence ID" value="NZ_BKAM01000001.1"/>
</dbReference>
<evidence type="ECO:0000259" key="3">
    <source>
        <dbReference type="Pfam" id="PF13649"/>
    </source>
</evidence>
<accession>A0A512PJ10</accession>
<dbReference type="GO" id="GO:0032259">
    <property type="term" value="P:methylation"/>
    <property type="evidence" value="ECO:0007669"/>
    <property type="project" value="UniProtKB-KW"/>
</dbReference>
<dbReference type="InterPro" id="IPR041698">
    <property type="entry name" value="Methyltransf_25"/>
</dbReference>
<protein>
    <submittedName>
        <fullName evidence="4">Methyltransferase</fullName>
    </submittedName>
</protein>
<dbReference type="Gene3D" id="3.40.50.150">
    <property type="entry name" value="Vaccinia Virus protein VP39"/>
    <property type="match status" value="1"/>
</dbReference>
<dbReference type="Gene3D" id="2.20.25.110">
    <property type="entry name" value="S-adenosyl-L-methionine-dependent methyltransferases"/>
    <property type="match status" value="1"/>
</dbReference>
<dbReference type="PANTHER" id="PTHR43861:SF1">
    <property type="entry name" value="TRANS-ACONITATE 2-METHYLTRANSFERASE"/>
    <property type="match status" value="1"/>
</dbReference>
<dbReference type="OrthoDB" id="9811589at2"/>
<organism evidence="4 5">
    <name type="scientific">Lentilactobacillus rapi</name>
    <dbReference type="NCBI Taxonomy" id="481723"/>
    <lineage>
        <taxon>Bacteria</taxon>
        <taxon>Bacillati</taxon>
        <taxon>Bacillota</taxon>
        <taxon>Bacilli</taxon>
        <taxon>Lactobacillales</taxon>
        <taxon>Lactobacillaceae</taxon>
        <taxon>Lentilactobacillus</taxon>
    </lineage>
</organism>
<evidence type="ECO:0000313" key="5">
    <source>
        <dbReference type="Proteomes" id="UP000321569"/>
    </source>
</evidence>
<name>A0A512PJ10_9LACO</name>
<comment type="caution">
    <text evidence="4">The sequence shown here is derived from an EMBL/GenBank/DDBJ whole genome shotgun (WGS) entry which is preliminary data.</text>
</comment>
<dbReference type="GO" id="GO:0008168">
    <property type="term" value="F:methyltransferase activity"/>
    <property type="evidence" value="ECO:0007669"/>
    <property type="project" value="UniProtKB-KW"/>
</dbReference>
<dbReference type="Pfam" id="PF13649">
    <property type="entry name" value="Methyltransf_25"/>
    <property type="match status" value="1"/>
</dbReference>
<dbReference type="SUPFAM" id="SSF53335">
    <property type="entry name" value="S-adenosyl-L-methionine-dependent methyltransferases"/>
    <property type="match status" value="1"/>
</dbReference>